<dbReference type="AlphaFoldDB" id="W4K9V5"/>
<dbReference type="KEGG" id="hir:HETIRDRAFT_316805"/>
<dbReference type="HOGENOM" id="CLU_976795_0_0_1"/>
<dbReference type="RefSeq" id="XP_009544974.1">
    <property type="nucleotide sequence ID" value="XM_009546679.1"/>
</dbReference>
<sequence length="285" mass="30647">MTLIRAQGIHSIMICFVLGSAARFFDHRGVYARLREACHRLLFFLATDALPHDDGLLKTRTGPTHLSNPNSAIGRGVAQLSTQRAPTGPSASPYGGGFSLVFSVIRSRVTMCHSATRECHLSRLTGCAVGMRLYTPSPASVTSSVVGWGWASCVARLPYAASPHLFPSPSHPLCASKGQQTVRDTGNGSPWLARDSRRLPVLDAQSARSRWPEVPWGPPAGISTDHLLFGEAHLLLSNPSSDTKGPGAYMYWSRLASETSCHRRTTTPASAPLRPCVVRGSPIVP</sequence>
<keyword evidence="2" id="KW-1185">Reference proteome</keyword>
<protein>
    <submittedName>
        <fullName evidence="1">Uncharacterized protein</fullName>
    </submittedName>
</protein>
<evidence type="ECO:0000313" key="2">
    <source>
        <dbReference type="Proteomes" id="UP000030671"/>
    </source>
</evidence>
<gene>
    <name evidence="1" type="ORF">HETIRDRAFT_316805</name>
</gene>
<dbReference type="Proteomes" id="UP000030671">
    <property type="component" value="Unassembled WGS sequence"/>
</dbReference>
<name>W4K9V5_HETIT</name>
<evidence type="ECO:0000313" key="1">
    <source>
        <dbReference type="EMBL" id="ETW82627.1"/>
    </source>
</evidence>
<accession>W4K9V5</accession>
<organism evidence="1 2">
    <name type="scientific">Heterobasidion irregulare (strain TC 32-1)</name>
    <dbReference type="NCBI Taxonomy" id="747525"/>
    <lineage>
        <taxon>Eukaryota</taxon>
        <taxon>Fungi</taxon>
        <taxon>Dikarya</taxon>
        <taxon>Basidiomycota</taxon>
        <taxon>Agaricomycotina</taxon>
        <taxon>Agaricomycetes</taxon>
        <taxon>Russulales</taxon>
        <taxon>Bondarzewiaceae</taxon>
        <taxon>Heterobasidion</taxon>
        <taxon>Heterobasidion annosum species complex</taxon>
    </lineage>
</organism>
<dbReference type="GeneID" id="20670359"/>
<dbReference type="InParanoid" id="W4K9V5"/>
<dbReference type="EMBL" id="KI925457">
    <property type="protein sequence ID" value="ETW82627.1"/>
    <property type="molecule type" value="Genomic_DNA"/>
</dbReference>
<proteinExistence type="predicted"/>
<reference evidence="1 2" key="1">
    <citation type="journal article" date="2012" name="New Phytol.">
        <title>Insight into trade-off between wood decay and parasitism from the genome of a fungal forest pathogen.</title>
        <authorList>
            <person name="Olson A."/>
            <person name="Aerts A."/>
            <person name="Asiegbu F."/>
            <person name="Belbahri L."/>
            <person name="Bouzid O."/>
            <person name="Broberg A."/>
            <person name="Canback B."/>
            <person name="Coutinho P.M."/>
            <person name="Cullen D."/>
            <person name="Dalman K."/>
            <person name="Deflorio G."/>
            <person name="van Diepen L.T."/>
            <person name="Dunand C."/>
            <person name="Duplessis S."/>
            <person name="Durling M."/>
            <person name="Gonthier P."/>
            <person name="Grimwood J."/>
            <person name="Fossdal C.G."/>
            <person name="Hansson D."/>
            <person name="Henrissat B."/>
            <person name="Hietala A."/>
            <person name="Himmelstrand K."/>
            <person name="Hoffmeister D."/>
            <person name="Hogberg N."/>
            <person name="James T.Y."/>
            <person name="Karlsson M."/>
            <person name="Kohler A."/>
            <person name="Kues U."/>
            <person name="Lee Y.H."/>
            <person name="Lin Y.C."/>
            <person name="Lind M."/>
            <person name="Lindquist E."/>
            <person name="Lombard V."/>
            <person name="Lucas S."/>
            <person name="Lunden K."/>
            <person name="Morin E."/>
            <person name="Murat C."/>
            <person name="Park J."/>
            <person name="Raffaello T."/>
            <person name="Rouze P."/>
            <person name="Salamov A."/>
            <person name="Schmutz J."/>
            <person name="Solheim H."/>
            <person name="Stahlberg J."/>
            <person name="Velez H."/>
            <person name="de Vries R.P."/>
            <person name="Wiebenga A."/>
            <person name="Woodward S."/>
            <person name="Yakovlev I."/>
            <person name="Garbelotto M."/>
            <person name="Martin F."/>
            <person name="Grigoriev I.V."/>
            <person name="Stenlid J."/>
        </authorList>
    </citation>
    <scope>NUCLEOTIDE SEQUENCE [LARGE SCALE GENOMIC DNA]</scope>
    <source>
        <strain evidence="1 2">TC 32-1</strain>
    </source>
</reference>